<keyword evidence="3" id="KW-1133">Transmembrane helix</keyword>
<evidence type="ECO:0000313" key="4">
    <source>
        <dbReference type="EMBL" id="KAG9485996.1"/>
    </source>
</evidence>
<dbReference type="Pfam" id="PF00106">
    <property type="entry name" value="adh_short"/>
    <property type="match status" value="1"/>
</dbReference>
<sequence length="315" mass="34696">MAAALLLPLGIGLGLYVLIYYNFIRGRRCKSDLSLTGRTVIVTGGNVGIGKMTALDLAKRGARVILACRVKETAEAAAYDIRRLSGNNQVLFMKLDLASIASIRSFCKTFLSSEPRLDILINNAGIEGKGKTEDGFNLVFGVNHLGHFLLTELLLDRLKQCSPSRIVVLASNAHKKGRIDFKNLNPPGETWKEILQAYCDSKLANILFVRELANRLQGTDVTCYAVHPGVVLTNLGRNLPHWLQILLFPIAWLLLKTPVDGAQTSIYCAVQEGIEMYSGRYFANCQAQQVKPHARDDAVAKKLWEVSEGLLGLTK</sequence>
<reference evidence="4" key="1">
    <citation type="thesis" date="2020" institute="ProQuest LLC" country="789 East Eisenhower Parkway, Ann Arbor, MI, USA">
        <title>Comparative Genomics and Chromosome Evolution.</title>
        <authorList>
            <person name="Mudd A.B."/>
        </authorList>
    </citation>
    <scope>NUCLEOTIDE SEQUENCE</scope>
    <source>
        <strain evidence="4">HN-11 Male</strain>
        <tissue evidence="4">Kidney and liver</tissue>
    </source>
</reference>
<keyword evidence="2" id="KW-0560">Oxidoreductase</keyword>
<dbReference type="AlphaFoldDB" id="A0A8J6FEE7"/>
<dbReference type="EMBL" id="WNTK01000004">
    <property type="protein sequence ID" value="KAG9485996.1"/>
    <property type="molecule type" value="Genomic_DNA"/>
</dbReference>
<feature type="transmembrane region" description="Helical" evidence="3">
    <location>
        <begin position="6"/>
        <end position="24"/>
    </location>
</feature>
<evidence type="ECO:0000256" key="1">
    <source>
        <dbReference type="ARBA" id="ARBA00006484"/>
    </source>
</evidence>
<dbReference type="PANTHER" id="PTHR43157:SF44">
    <property type="entry name" value="DEHYDROGENASE_REDUCTASE SDR FAMILY MEMBER 13"/>
    <property type="match status" value="1"/>
</dbReference>
<dbReference type="GO" id="GO:0016491">
    <property type="term" value="F:oxidoreductase activity"/>
    <property type="evidence" value="ECO:0007669"/>
    <property type="project" value="UniProtKB-KW"/>
</dbReference>
<dbReference type="PANTHER" id="PTHR43157">
    <property type="entry name" value="PHOSPHATIDYLINOSITOL-GLYCAN BIOSYNTHESIS CLASS F PROTEIN-RELATED"/>
    <property type="match status" value="1"/>
</dbReference>
<dbReference type="InterPro" id="IPR002347">
    <property type="entry name" value="SDR_fam"/>
</dbReference>
<protein>
    <submittedName>
        <fullName evidence="4">Uncharacterized protein</fullName>
    </submittedName>
</protein>
<name>A0A8J6FEE7_ELECQ</name>
<evidence type="ECO:0000256" key="3">
    <source>
        <dbReference type="SAM" id="Phobius"/>
    </source>
</evidence>
<evidence type="ECO:0000256" key="2">
    <source>
        <dbReference type="ARBA" id="ARBA00023002"/>
    </source>
</evidence>
<comment type="similarity">
    <text evidence="1">Belongs to the short-chain dehydrogenases/reductases (SDR) family.</text>
</comment>
<keyword evidence="3" id="KW-0472">Membrane</keyword>
<accession>A0A8J6FEE7</accession>
<dbReference type="Proteomes" id="UP000770717">
    <property type="component" value="Unassembled WGS sequence"/>
</dbReference>
<dbReference type="OrthoDB" id="191139at2759"/>
<proteinExistence type="inferred from homology"/>
<dbReference type="PRINTS" id="PR00081">
    <property type="entry name" value="GDHRDH"/>
</dbReference>
<dbReference type="InterPro" id="IPR036291">
    <property type="entry name" value="NAD(P)-bd_dom_sf"/>
</dbReference>
<keyword evidence="3" id="KW-0812">Transmembrane</keyword>
<keyword evidence="5" id="KW-1185">Reference proteome</keyword>
<gene>
    <name evidence="4" type="ORF">GDO78_008865</name>
</gene>
<organism evidence="4 5">
    <name type="scientific">Eleutherodactylus coqui</name>
    <name type="common">Puerto Rican coqui</name>
    <dbReference type="NCBI Taxonomy" id="57060"/>
    <lineage>
        <taxon>Eukaryota</taxon>
        <taxon>Metazoa</taxon>
        <taxon>Chordata</taxon>
        <taxon>Craniata</taxon>
        <taxon>Vertebrata</taxon>
        <taxon>Euteleostomi</taxon>
        <taxon>Amphibia</taxon>
        <taxon>Batrachia</taxon>
        <taxon>Anura</taxon>
        <taxon>Neobatrachia</taxon>
        <taxon>Hyloidea</taxon>
        <taxon>Eleutherodactylidae</taxon>
        <taxon>Eleutherodactylinae</taxon>
        <taxon>Eleutherodactylus</taxon>
        <taxon>Eleutherodactylus</taxon>
    </lineage>
</organism>
<evidence type="ECO:0000313" key="5">
    <source>
        <dbReference type="Proteomes" id="UP000770717"/>
    </source>
</evidence>
<dbReference type="Gene3D" id="3.40.50.720">
    <property type="entry name" value="NAD(P)-binding Rossmann-like Domain"/>
    <property type="match status" value="1"/>
</dbReference>
<dbReference type="SUPFAM" id="SSF51735">
    <property type="entry name" value="NAD(P)-binding Rossmann-fold domains"/>
    <property type="match status" value="1"/>
</dbReference>
<comment type="caution">
    <text evidence="4">The sequence shown here is derived from an EMBL/GenBank/DDBJ whole genome shotgun (WGS) entry which is preliminary data.</text>
</comment>